<sequence>MKKYLIVMIGVVLAVQSAAAEELSLTYGRFGTVAVYRQTPHPTRVALFVSGDGGWNQGVVDMARQLAGLDALVAGIDIVHYLKQLADSGEACSYPAADFENLSHFLQKKLDFPDYIQPVLIGYSSGATLVYATLVQAPPGTFSGAISLGFCPDLPLVNPFCTGSGFKMEPGPKGKGVNFLPASHLENPWIALQGDVDQVCDPTATRRFVDQVAKGEIVMLPKVGHGYSVPRNWMPQFRQAFLKIVGRQVADTGGIDGTLSDLPLVEVQPVGKQSRTMAVIVTGDGGWAGVDRELAAGLADRGIGVVGLNSLKYFWTPRTPQQLGSDMDRILSHYMKSWRKEQAVLIGYSLGADVLPFAVNRLPESLRALVRCVVLLAPGRQTSFEFHLSNWIGGPSSDTFAVQPEIERISGPSLLCLYGAQDKESVCPLLAEGSAQIEELKGGHHFGGDYGALVQKIIARTEP</sequence>
<dbReference type="KEGG" id="dwd:DSCW_30120"/>
<dbReference type="Proteomes" id="UP000427769">
    <property type="component" value="Chromosome"/>
</dbReference>
<gene>
    <name evidence="3" type="primary">acvB</name>
    <name evidence="3" type="ORF">DSCW_30120</name>
</gene>
<keyword evidence="1" id="KW-0732">Signal</keyword>
<name>A0A5K7Z4E1_9BACT</name>
<organism evidence="3 4">
    <name type="scientific">Desulfosarcina widdelii</name>
    <dbReference type="NCBI Taxonomy" id="947919"/>
    <lineage>
        <taxon>Bacteria</taxon>
        <taxon>Pseudomonadati</taxon>
        <taxon>Thermodesulfobacteriota</taxon>
        <taxon>Desulfobacteria</taxon>
        <taxon>Desulfobacterales</taxon>
        <taxon>Desulfosarcinaceae</taxon>
        <taxon>Desulfosarcina</taxon>
    </lineage>
</organism>
<feature type="signal peptide" evidence="1">
    <location>
        <begin position="1"/>
        <end position="20"/>
    </location>
</feature>
<feature type="domain" description="Bacterial virulence" evidence="2">
    <location>
        <begin position="44"/>
        <end position="136"/>
    </location>
</feature>
<dbReference type="PIRSF" id="PIRSF029063">
    <property type="entry name" value="IV_sec_VirJ"/>
    <property type="match status" value="1"/>
</dbReference>
<evidence type="ECO:0000313" key="3">
    <source>
        <dbReference type="EMBL" id="BBO75595.1"/>
    </source>
</evidence>
<evidence type="ECO:0000256" key="1">
    <source>
        <dbReference type="SAM" id="SignalP"/>
    </source>
</evidence>
<dbReference type="SUPFAM" id="SSF53474">
    <property type="entry name" value="alpha/beta-Hydrolases"/>
    <property type="match status" value="2"/>
</dbReference>
<dbReference type="Pfam" id="PF06057">
    <property type="entry name" value="VirJ"/>
    <property type="match status" value="2"/>
</dbReference>
<dbReference type="EMBL" id="AP021875">
    <property type="protein sequence ID" value="BBO75595.1"/>
    <property type="molecule type" value="Genomic_DNA"/>
</dbReference>
<dbReference type="RefSeq" id="WP_170302308.1">
    <property type="nucleotide sequence ID" value="NZ_AP021875.1"/>
</dbReference>
<dbReference type="InterPro" id="IPR029058">
    <property type="entry name" value="AB_hydrolase_fold"/>
</dbReference>
<dbReference type="AlphaFoldDB" id="A0A5K7Z4E1"/>
<dbReference type="InterPro" id="IPR011225">
    <property type="entry name" value="IV_sec_VirJ"/>
</dbReference>
<evidence type="ECO:0000259" key="2">
    <source>
        <dbReference type="Pfam" id="PF06057"/>
    </source>
</evidence>
<evidence type="ECO:0000313" key="4">
    <source>
        <dbReference type="Proteomes" id="UP000427769"/>
    </source>
</evidence>
<feature type="domain" description="Bacterial virulence" evidence="2">
    <location>
        <begin position="276"/>
        <end position="459"/>
    </location>
</feature>
<protein>
    <submittedName>
        <fullName evidence="3">Virulence protein</fullName>
    </submittedName>
</protein>
<accession>A0A5K7Z4E1</accession>
<dbReference type="InterPro" id="IPR010333">
    <property type="entry name" value="VirJ"/>
</dbReference>
<feature type="chain" id="PRO_5024442957" evidence="1">
    <location>
        <begin position="21"/>
        <end position="463"/>
    </location>
</feature>
<dbReference type="Gene3D" id="3.40.50.1820">
    <property type="entry name" value="alpha/beta hydrolase"/>
    <property type="match status" value="2"/>
</dbReference>
<reference evidence="3 4" key="1">
    <citation type="submission" date="2019-11" db="EMBL/GenBank/DDBJ databases">
        <title>Comparative genomics of hydrocarbon-degrading Desulfosarcina strains.</title>
        <authorList>
            <person name="Watanabe M."/>
            <person name="Kojima H."/>
            <person name="Fukui M."/>
        </authorList>
    </citation>
    <scope>NUCLEOTIDE SEQUENCE [LARGE SCALE GENOMIC DNA]</scope>
    <source>
        <strain evidence="3 4">PP31</strain>
    </source>
</reference>
<proteinExistence type="predicted"/>
<keyword evidence="4" id="KW-1185">Reference proteome</keyword>